<dbReference type="Gene3D" id="1.10.287.1260">
    <property type="match status" value="1"/>
</dbReference>
<gene>
    <name evidence="3" type="ORF">AVDCRST_MAG66-3530</name>
</gene>
<organism evidence="3">
    <name type="scientific">uncultured Pseudonocardia sp</name>
    <dbReference type="NCBI Taxonomy" id="211455"/>
    <lineage>
        <taxon>Bacteria</taxon>
        <taxon>Bacillati</taxon>
        <taxon>Actinomycetota</taxon>
        <taxon>Actinomycetes</taxon>
        <taxon>Pseudonocardiales</taxon>
        <taxon>Pseudonocardiaceae</taxon>
        <taxon>Pseudonocardia</taxon>
        <taxon>environmental samples</taxon>
    </lineage>
</organism>
<dbReference type="InterPro" id="IPR008910">
    <property type="entry name" value="MSC_TM_helix"/>
</dbReference>
<feature type="transmembrane region" description="Helical" evidence="2">
    <location>
        <begin position="110"/>
        <end position="138"/>
    </location>
</feature>
<sequence length="260" mass="26800">MLLDNAGAALREGLSLVARFVPQLLLFLVILLIGFLIAKGLRKATNAILERVHFDRAVERGGVGKALAKSKYDASDLVATIVYYAVILLTLQIAFGAFGPNPISTLLTQLVAFLPQIAVAIIIVVIAAAIAAAVKDLISSAMGGLSYGKVLANIASIFIIGLGVIAALSQIGVAVAVTLPVLITVLATVAGILIVGVGGGLIDPMRQRWETILNRAEQEAPRAAAEVQANSQAAQSAPTEQMPPVDGASVYTPGSSAGRS</sequence>
<evidence type="ECO:0000313" key="3">
    <source>
        <dbReference type="EMBL" id="CAA9434421.1"/>
    </source>
</evidence>
<evidence type="ECO:0008006" key="4">
    <source>
        <dbReference type="Google" id="ProtNLM"/>
    </source>
</evidence>
<keyword evidence="2" id="KW-0472">Membrane</keyword>
<dbReference type="AlphaFoldDB" id="A0A6J4Q9Q8"/>
<evidence type="ECO:0000256" key="1">
    <source>
        <dbReference type="SAM" id="MobiDB-lite"/>
    </source>
</evidence>
<feature type="compositionally biased region" description="Low complexity" evidence="1">
    <location>
        <begin position="223"/>
        <end position="237"/>
    </location>
</feature>
<feature type="region of interest" description="Disordered" evidence="1">
    <location>
        <begin position="223"/>
        <end position="260"/>
    </location>
</feature>
<keyword evidence="2" id="KW-0812">Transmembrane</keyword>
<evidence type="ECO:0000256" key="2">
    <source>
        <dbReference type="SAM" id="Phobius"/>
    </source>
</evidence>
<accession>A0A6J4Q9Q8</accession>
<keyword evidence="2" id="KW-1133">Transmembrane helix</keyword>
<reference evidence="3" key="1">
    <citation type="submission" date="2020-02" db="EMBL/GenBank/DDBJ databases">
        <authorList>
            <person name="Meier V. D."/>
        </authorList>
    </citation>
    <scope>NUCLEOTIDE SEQUENCE</scope>
    <source>
        <strain evidence="3">AVDCRST_MAG66</strain>
    </source>
</reference>
<feature type="transmembrane region" description="Helical" evidence="2">
    <location>
        <begin position="77"/>
        <end position="98"/>
    </location>
</feature>
<dbReference type="EMBL" id="CADCUS010000498">
    <property type="protein sequence ID" value="CAA9434421.1"/>
    <property type="molecule type" value="Genomic_DNA"/>
</dbReference>
<proteinExistence type="predicted"/>
<dbReference type="Pfam" id="PF05552">
    <property type="entry name" value="MS_channel_1st_1"/>
    <property type="match status" value="2"/>
</dbReference>
<protein>
    <recommendedName>
        <fullName evidence="4">CmpX</fullName>
    </recommendedName>
</protein>
<feature type="transmembrane region" description="Helical" evidence="2">
    <location>
        <begin position="150"/>
        <end position="173"/>
    </location>
</feature>
<name>A0A6J4Q9Q8_9PSEU</name>
<feature type="transmembrane region" description="Helical" evidence="2">
    <location>
        <begin position="20"/>
        <end position="38"/>
    </location>
</feature>
<feature type="transmembrane region" description="Helical" evidence="2">
    <location>
        <begin position="179"/>
        <end position="202"/>
    </location>
</feature>